<dbReference type="Proteomes" id="UP000198461">
    <property type="component" value="Unassembled WGS sequence"/>
</dbReference>
<name>A0A1N6GU80_9GAMM</name>
<evidence type="ECO:0000313" key="3">
    <source>
        <dbReference type="Proteomes" id="UP000198461"/>
    </source>
</evidence>
<dbReference type="Gene3D" id="2.40.70.10">
    <property type="entry name" value="Acid Proteases"/>
    <property type="match status" value="1"/>
</dbReference>
<dbReference type="InterPro" id="IPR008503">
    <property type="entry name" value="Asp_endopeptidase"/>
</dbReference>
<dbReference type="SUPFAM" id="SSF50630">
    <property type="entry name" value="Acid proteases"/>
    <property type="match status" value="1"/>
</dbReference>
<evidence type="ECO:0000259" key="1">
    <source>
        <dbReference type="Pfam" id="PF05618"/>
    </source>
</evidence>
<dbReference type="Pfam" id="PF05618">
    <property type="entry name" value="Zn_protease"/>
    <property type="match status" value="1"/>
</dbReference>
<dbReference type="AlphaFoldDB" id="A0A1N6GU80"/>
<gene>
    <name evidence="2" type="ORF">SAMN05443662_1501</name>
</gene>
<accession>A0A1N6GU80</accession>
<keyword evidence="3" id="KW-1185">Reference proteome</keyword>
<organism evidence="2 3">
    <name type="scientific">Sulfurivirga caldicuralii</name>
    <dbReference type="NCBI Taxonomy" id="364032"/>
    <lineage>
        <taxon>Bacteria</taxon>
        <taxon>Pseudomonadati</taxon>
        <taxon>Pseudomonadota</taxon>
        <taxon>Gammaproteobacteria</taxon>
        <taxon>Thiotrichales</taxon>
        <taxon>Piscirickettsiaceae</taxon>
        <taxon>Sulfurivirga</taxon>
    </lineage>
</organism>
<evidence type="ECO:0000313" key="2">
    <source>
        <dbReference type="EMBL" id="SIO11134.1"/>
    </source>
</evidence>
<dbReference type="RefSeq" id="WP_074201750.1">
    <property type="nucleotide sequence ID" value="NZ_FSRE01000003.1"/>
</dbReference>
<dbReference type="PANTHER" id="PTHR38037">
    <property type="entry name" value="ZN_PROTEASE DOMAIN-CONTAINING PROTEIN"/>
    <property type="match status" value="1"/>
</dbReference>
<dbReference type="STRING" id="364032.SAMN05443662_1501"/>
<sequence>MTHHPEPDLPIIGWQEWVILPALEIPPVLAKIDTGARTSALHAYYTEPCEIDGIPHVRFGLHPLHGDDSMAVERVLPVKDRRPVRSSNGEVEERFVIETPLEMGNQRYLIEMTLTARDTMQFRMLVGRTALANHFLVDCRLKQTLGHPTHLKDTP</sequence>
<dbReference type="PANTHER" id="PTHR38037:SF1">
    <property type="entry name" value="ATP-DEPENDENT ZINC PROTEASE DOMAIN-CONTAINING PROTEIN-RELATED"/>
    <property type="match status" value="1"/>
</dbReference>
<dbReference type="OrthoDB" id="9782977at2"/>
<dbReference type="InterPro" id="IPR021109">
    <property type="entry name" value="Peptidase_aspartic_dom_sf"/>
</dbReference>
<proteinExistence type="predicted"/>
<reference evidence="2 3" key="1">
    <citation type="submission" date="2016-11" db="EMBL/GenBank/DDBJ databases">
        <authorList>
            <person name="Jaros S."/>
            <person name="Januszkiewicz K."/>
            <person name="Wedrychowicz H."/>
        </authorList>
    </citation>
    <scope>NUCLEOTIDE SEQUENCE [LARGE SCALE GENOMIC DNA]</scope>
    <source>
        <strain evidence="2 3">DSM 17737</strain>
    </source>
</reference>
<dbReference type="EMBL" id="FSRE01000003">
    <property type="protein sequence ID" value="SIO11134.1"/>
    <property type="molecule type" value="Genomic_DNA"/>
</dbReference>
<feature type="domain" description="Retropepsin-like aspartic endopeptidase" evidence="1">
    <location>
        <begin position="11"/>
        <end position="143"/>
    </location>
</feature>
<protein>
    <submittedName>
        <fullName evidence="2">Uncharacterized conserved protein</fullName>
    </submittedName>
</protein>